<dbReference type="OrthoDB" id="9770347at2"/>
<feature type="transmembrane region" description="Helical" evidence="7">
    <location>
        <begin position="305"/>
        <end position="328"/>
    </location>
</feature>
<protein>
    <submittedName>
        <fullName evidence="8">Membrane protein involved in the export of O-antigen and teichoic acid</fullName>
    </submittedName>
</protein>
<dbReference type="RefSeq" id="WP_052762556.1">
    <property type="nucleotide sequence ID" value="NZ_KQ061232.1"/>
</dbReference>
<evidence type="ECO:0000256" key="7">
    <source>
        <dbReference type="SAM" id="Phobius"/>
    </source>
</evidence>
<feature type="transmembrane region" description="Helical" evidence="7">
    <location>
        <begin position="32"/>
        <end position="50"/>
    </location>
</feature>
<dbReference type="EMBL" id="LT629791">
    <property type="protein sequence ID" value="SDU50252.1"/>
    <property type="molecule type" value="Genomic_DNA"/>
</dbReference>
<feature type="transmembrane region" description="Helical" evidence="7">
    <location>
        <begin position="423"/>
        <end position="445"/>
    </location>
</feature>
<keyword evidence="9" id="KW-1185">Reference proteome</keyword>
<dbReference type="InterPro" id="IPR050833">
    <property type="entry name" value="Poly_Biosynth_Transport"/>
</dbReference>
<dbReference type="STRING" id="419479.SAMN04488563_2209"/>
<dbReference type="CDD" id="cd13127">
    <property type="entry name" value="MATE_tuaB_like"/>
    <property type="match status" value="1"/>
</dbReference>
<keyword evidence="6 7" id="KW-0472">Membrane</keyword>
<feature type="transmembrane region" description="Helical" evidence="7">
    <location>
        <begin position="157"/>
        <end position="177"/>
    </location>
</feature>
<accession>A0A1H2J1S4</accession>
<evidence type="ECO:0000256" key="4">
    <source>
        <dbReference type="ARBA" id="ARBA00022692"/>
    </source>
</evidence>
<feature type="transmembrane region" description="Helical" evidence="7">
    <location>
        <begin position="127"/>
        <end position="148"/>
    </location>
</feature>
<comment type="subcellular location">
    <subcellularLocation>
        <location evidence="1">Cell membrane</location>
        <topology evidence="1">Multi-pass membrane protein</topology>
    </subcellularLocation>
</comment>
<feature type="transmembrane region" description="Helical" evidence="7">
    <location>
        <begin position="56"/>
        <end position="80"/>
    </location>
</feature>
<dbReference type="Proteomes" id="UP000182977">
    <property type="component" value="Chromosome I"/>
</dbReference>
<sequence>MIDQQPQASEAPDTSVGRQAAAGVLWLTVQKWAVRLSGLVTIAVLTRFLSPEDFGVVAAASTVLPFFYLLADLGFAAYIVQVDHAGRRLLSTAFWFSALAGVLLGGAVVAAAPLFGLAFDSDDVVPVLQVLALAVLATALGSVPTAILRREMRFRTLAIQGTVASVVAQVVAVAMVLGGAGVWALVGQVLTVQGVTALLAWTAARWRPSFAFSRDQFVVMARFGSQVLGVECVAVSRQWAETAIVSVGLGMAALGYLNIAQRLVQIVQELTGAALLPVTMVAFAKIRDSAERLRDAYLRALRMTYALLAPPLTLLAVAAPLILPLVFGDGWDESVPVARILAFAGILVVGATLDHGLFYGLGRPGRWFGYALAIDVLTVAVTAVTVRWGLVGVATGFLGVAAVATVSRWFLVARLLQARPWALAGPFGFLAAAVPVGAATGWLVMTASAGLPPVVRVGLIGIAILAAYGAVTIWLAHRVVTDVARFLPGQNGIDYLGRHVRTDYLPRHTRAARVNILVNSMEHP</sequence>
<comment type="similarity">
    <text evidence="2">Belongs to the polysaccharide synthase family.</text>
</comment>
<feature type="transmembrane region" description="Helical" evidence="7">
    <location>
        <begin position="390"/>
        <end position="411"/>
    </location>
</feature>
<keyword evidence="3" id="KW-1003">Cell membrane</keyword>
<proteinExistence type="inferred from homology"/>
<keyword evidence="5 7" id="KW-1133">Transmembrane helix</keyword>
<evidence type="ECO:0000256" key="3">
    <source>
        <dbReference type="ARBA" id="ARBA00022475"/>
    </source>
</evidence>
<organism evidence="8 9">
    <name type="scientific">Jiangella alkaliphila</name>
    <dbReference type="NCBI Taxonomy" id="419479"/>
    <lineage>
        <taxon>Bacteria</taxon>
        <taxon>Bacillati</taxon>
        <taxon>Actinomycetota</taxon>
        <taxon>Actinomycetes</taxon>
        <taxon>Jiangellales</taxon>
        <taxon>Jiangellaceae</taxon>
        <taxon>Jiangella</taxon>
    </lineage>
</organism>
<dbReference type="AlphaFoldDB" id="A0A1H2J1S4"/>
<gene>
    <name evidence="8" type="ORF">SAMN04488563_2209</name>
</gene>
<dbReference type="PANTHER" id="PTHR30250">
    <property type="entry name" value="PST FAMILY PREDICTED COLANIC ACID TRANSPORTER"/>
    <property type="match status" value="1"/>
</dbReference>
<evidence type="ECO:0000256" key="2">
    <source>
        <dbReference type="ARBA" id="ARBA00007430"/>
    </source>
</evidence>
<reference evidence="9" key="1">
    <citation type="submission" date="2016-10" db="EMBL/GenBank/DDBJ databases">
        <authorList>
            <person name="Varghese N."/>
            <person name="Submissions S."/>
        </authorList>
    </citation>
    <scope>NUCLEOTIDE SEQUENCE [LARGE SCALE GENOMIC DNA]</scope>
    <source>
        <strain evidence="9">DSM 45079</strain>
    </source>
</reference>
<dbReference type="GO" id="GO:0005886">
    <property type="term" value="C:plasma membrane"/>
    <property type="evidence" value="ECO:0007669"/>
    <property type="project" value="UniProtKB-SubCell"/>
</dbReference>
<feature type="transmembrane region" description="Helical" evidence="7">
    <location>
        <begin position="183"/>
        <end position="204"/>
    </location>
</feature>
<evidence type="ECO:0000256" key="6">
    <source>
        <dbReference type="ARBA" id="ARBA00023136"/>
    </source>
</evidence>
<feature type="transmembrane region" description="Helical" evidence="7">
    <location>
        <begin position="367"/>
        <end position="384"/>
    </location>
</feature>
<name>A0A1H2J1S4_9ACTN</name>
<feature type="transmembrane region" description="Helical" evidence="7">
    <location>
        <begin position="266"/>
        <end position="284"/>
    </location>
</feature>
<dbReference type="Pfam" id="PF13440">
    <property type="entry name" value="Polysacc_synt_3"/>
    <property type="match status" value="1"/>
</dbReference>
<feature type="transmembrane region" description="Helical" evidence="7">
    <location>
        <begin position="457"/>
        <end position="476"/>
    </location>
</feature>
<feature type="transmembrane region" description="Helical" evidence="7">
    <location>
        <begin position="243"/>
        <end position="260"/>
    </location>
</feature>
<feature type="transmembrane region" description="Helical" evidence="7">
    <location>
        <begin position="340"/>
        <end position="360"/>
    </location>
</feature>
<evidence type="ECO:0000313" key="8">
    <source>
        <dbReference type="EMBL" id="SDU50252.1"/>
    </source>
</evidence>
<evidence type="ECO:0000256" key="1">
    <source>
        <dbReference type="ARBA" id="ARBA00004651"/>
    </source>
</evidence>
<feature type="transmembrane region" description="Helical" evidence="7">
    <location>
        <begin position="92"/>
        <end position="115"/>
    </location>
</feature>
<evidence type="ECO:0000313" key="9">
    <source>
        <dbReference type="Proteomes" id="UP000182977"/>
    </source>
</evidence>
<evidence type="ECO:0000256" key="5">
    <source>
        <dbReference type="ARBA" id="ARBA00022989"/>
    </source>
</evidence>
<keyword evidence="4 7" id="KW-0812">Transmembrane</keyword>
<dbReference type="PANTHER" id="PTHR30250:SF10">
    <property type="entry name" value="LIPOPOLYSACCHARIDE BIOSYNTHESIS PROTEIN WZXC"/>
    <property type="match status" value="1"/>
</dbReference>